<keyword evidence="1" id="KW-0175">Coiled coil</keyword>
<dbReference type="Proteomes" id="UP001556118">
    <property type="component" value="Unassembled WGS sequence"/>
</dbReference>
<evidence type="ECO:0000259" key="2">
    <source>
        <dbReference type="Pfam" id="PF13271"/>
    </source>
</evidence>
<comment type="caution">
    <text evidence="3">The sequence shown here is derived from an EMBL/GenBank/DDBJ whole genome shotgun (WGS) entry which is preliminary data.</text>
</comment>
<feature type="domain" description="DUF4062" evidence="2">
    <location>
        <begin position="20"/>
        <end position="101"/>
    </location>
</feature>
<dbReference type="RefSeq" id="WP_367769128.1">
    <property type="nucleotide sequence ID" value="NZ_JBFNXR010000017.1"/>
</dbReference>
<evidence type="ECO:0000313" key="3">
    <source>
        <dbReference type="EMBL" id="MEW9854111.1"/>
    </source>
</evidence>
<gene>
    <name evidence="3" type="ORF">ABUH87_02795</name>
</gene>
<keyword evidence="4" id="KW-1185">Reference proteome</keyword>
<name>A0ABV3R7P6_9SPHN</name>
<reference evidence="3 4" key="1">
    <citation type="submission" date="2024-06" db="EMBL/GenBank/DDBJ databases">
        <title>Novosphingobium rhizovicinus M1R2S20.</title>
        <authorList>
            <person name="Sun J.-Q."/>
        </authorList>
    </citation>
    <scope>NUCLEOTIDE SEQUENCE [LARGE SCALE GENOMIC DNA]</scope>
    <source>
        <strain evidence="3 4">M1R2S20</strain>
    </source>
</reference>
<dbReference type="InterPro" id="IPR025139">
    <property type="entry name" value="DUF4062"/>
</dbReference>
<evidence type="ECO:0000256" key="1">
    <source>
        <dbReference type="SAM" id="Coils"/>
    </source>
</evidence>
<proteinExistence type="predicted"/>
<dbReference type="Pfam" id="PF13271">
    <property type="entry name" value="DUF4062"/>
    <property type="match status" value="1"/>
</dbReference>
<sequence>MIESSCFHTLNGRGMQKKYQIFVSSTFRDLADERQDAIRSILDLGHIPAGMELFPAADTEQLSYIKKVIDECDYYVLIMGGRYGSLDEEGVSFTEREYDYAVETGKVVLAFVHGDASMIPVGKSDTAPRLVENLDQFRDKVMSGRLVRQWTTRENLDTMVVKSIARATQEYPAVGWIRGDAVASEDLLTQINSLRNENEALRQSLTEIKRSQTPKIDNLAPLSTQVTLRYHYNVYHGGFPTEHSSSFVATWEELFKAIAPSFLSAGSRNDVAGGIHTLAKEVKQIQATPRVFSTDVAMVENQLFALGLIKYLDHVSVAGGPGKGIVLTERGRAQLTELLAVRA</sequence>
<dbReference type="EMBL" id="JBFNXR010000017">
    <property type="protein sequence ID" value="MEW9854111.1"/>
    <property type="molecule type" value="Genomic_DNA"/>
</dbReference>
<organism evidence="3 4">
    <name type="scientific">Novosphingobium rhizovicinum</name>
    <dbReference type="NCBI Taxonomy" id="3228928"/>
    <lineage>
        <taxon>Bacteria</taxon>
        <taxon>Pseudomonadati</taxon>
        <taxon>Pseudomonadota</taxon>
        <taxon>Alphaproteobacteria</taxon>
        <taxon>Sphingomonadales</taxon>
        <taxon>Sphingomonadaceae</taxon>
        <taxon>Novosphingobium</taxon>
    </lineage>
</organism>
<accession>A0ABV3R7P6</accession>
<feature type="coiled-coil region" evidence="1">
    <location>
        <begin position="184"/>
        <end position="211"/>
    </location>
</feature>
<evidence type="ECO:0000313" key="4">
    <source>
        <dbReference type="Proteomes" id="UP001556118"/>
    </source>
</evidence>
<protein>
    <submittedName>
        <fullName evidence="3">DUF4062 domain-containing protein</fullName>
    </submittedName>
</protein>